<dbReference type="HOGENOM" id="CLU_023667_2_1_5"/>
<dbReference type="InterPro" id="IPR046883">
    <property type="entry name" value="T6SS_FHA_C"/>
</dbReference>
<dbReference type="SMART" id="SM00240">
    <property type="entry name" value="FHA"/>
    <property type="match status" value="1"/>
</dbReference>
<keyword evidence="4" id="KW-1185">Reference proteome</keyword>
<dbReference type="Pfam" id="PF00498">
    <property type="entry name" value="FHA"/>
    <property type="match status" value="1"/>
</dbReference>
<dbReference type="Proteomes" id="UP000018851">
    <property type="component" value="Chromosome"/>
</dbReference>
<dbReference type="InterPro" id="IPR008984">
    <property type="entry name" value="SMAD_FHA_dom_sf"/>
</dbReference>
<dbReference type="InterPro" id="IPR017735">
    <property type="entry name" value="T6SS_FHA"/>
</dbReference>
<dbReference type="SUPFAM" id="SSF49879">
    <property type="entry name" value="SMAD/FHA domain"/>
    <property type="match status" value="1"/>
</dbReference>
<evidence type="ECO:0000313" key="3">
    <source>
        <dbReference type="EMBL" id="AHE55384.1"/>
    </source>
</evidence>
<dbReference type="KEGG" id="ssan:NX02_18575"/>
<evidence type="ECO:0000256" key="1">
    <source>
        <dbReference type="SAM" id="MobiDB-lite"/>
    </source>
</evidence>
<feature type="compositionally biased region" description="Low complexity" evidence="1">
    <location>
        <begin position="172"/>
        <end position="189"/>
    </location>
</feature>
<dbReference type="STRING" id="1123269.NX02_18575"/>
<name>W0ABS9_9SPHN</name>
<feature type="region of interest" description="Disordered" evidence="1">
    <location>
        <begin position="232"/>
        <end position="255"/>
    </location>
</feature>
<dbReference type="PATRIC" id="fig|1123269.5.peg.3637"/>
<feature type="region of interest" description="Disordered" evidence="1">
    <location>
        <begin position="167"/>
        <end position="211"/>
    </location>
</feature>
<dbReference type="Gene3D" id="2.60.200.20">
    <property type="match status" value="1"/>
</dbReference>
<dbReference type="PROSITE" id="PS50006">
    <property type="entry name" value="FHA_DOMAIN"/>
    <property type="match status" value="1"/>
</dbReference>
<dbReference type="AlphaFoldDB" id="W0ABS9"/>
<accession>W0ABS9</accession>
<reference evidence="3 4" key="1">
    <citation type="submission" date="2013-07" db="EMBL/GenBank/DDBJ databases">
        <title>Completed genome of Sphingomonas sanxanigenens NX02.</title>
        <authorList>
            <person name="Ma T."/>
            <person name="Huang H."/>
            <person name="Wu M."/>
            <person name="Li X."/>
            <person name="Li G."/>
        </authorList>
    </citation>
    <scope>NUCLEOTIDE SEQUENCE [LARGE SCALE GENOMIC DNA]</scope>
    <source>
        <strain evidence="3 4">NX02</strain>
    </source>
</reference>
<proteinExistence type="predicted"/>
<dbReference type="Pfam" id="PF20232">
    <property type="entry name" value="T6SS_FHA_C"/>
    <property type="match status" value="1"/>
</dbReference>
<organism evidence="3 4">
    <name type="scientific">Sphingomonas sanxanigenens DSM 19645 = NX02</name>
    <dbReference type="NCBI Taxonomy" id="1123269"/>
    <lineage>
        <taxon>Bacteria</taxon>
        <taxon>Pseudomonadati</taxon>
        <taxon>Pseudomonadota</taxon>
        <taxon>Alphaproteobacteria</taxon>
        <taxon>Sphingomonadales</taxon>
        <taxon>Sphingomonadaceae</taxon>
        <taxon>Sphingomonas</taxon>
    </lineage>
</organism>
<feature type="domain" description="FHA" evidence="2">
    <location>
        <begin position="29"/>
        <end position="79"/>
    </location>
</feature>
<dbReference type="NCBIfam" id="TIGR03354">
    <property type="entry name" value="VI_FHA"/>
    <property type="match status" value="1"/>
</dbReference>
<dbReference type="OrthoDB" id="273564at2"/>
<feature type="region of interest" description="Disordered" evidence="1">
    <location>
        <begin position="113"/>
        <end position="155"/>
    </location>
</feature>
<dbReference type="InterPro" id="IPR000253">
    <property type="entry name" value="FHA_dom"/>
</dbReference>
<protein>
    <recommendedName>
        <fullName evidence="2">FHA domain-containing protein</fullName>
    </recommendedName>
</protein>
<gene>
    <name evidence="3" type="ORF">NX02_18575</name>
</gene>
<dbReference type="CDD" id="cd00060">
    <property type="entry name" value="FHA"/>
    <property type="match status" value="1"/>
</dbReference>
<sequence>MILTLHIVEQREAGPEPAMTTLRLDRHGAIIGRSAHADWPLPDPRNYISSRHCEISYRDGAYLLTDRSTNGTFLNGANDRLAAPHPIAGGDEILIGHYRILATLDAGEAIAASAPAPSPASGPAPDGSLDWPSWPTPTPEADEWAPAMPAAPEAASGVWGDIPVARAPEDMSWGSPPAPAISGAGALSGHWAPPHPRAPEPAPARPASLPPADDIWARLAEGHQVDWGMEASSAERAQPAEQPAQSPSAAPDSSGDVWAAFLRGAQLAPGEIGIPAEAAAELAGTALRLLLAGLLPLVEARSRAKAQMGAVNTILELDGNNPLKFVRAPARALALLLNPPQPGFMTTARAIDSAYRDLQAHQMATLMAMQGALRATLDDFSPVAIRGRMRAHRGGRAALLPILEDARAWRAYEEEFDGVTAGSSEAFIDMFAKEFRAAYERISEAGDGAVA</sequence>
<dbReference type="EMBL" id="CP006644">
    <property type="protein sequence ID" value="AHE55384.1"/>
    <property type="molecule type" value="Genomic_DNA"/>
</dbReference>
<dbReference type="RefSeq" id="WP_025293559.1">
    <property type="nucleotide sequence ID" value="NZ_CP006644.1"/>
</dbReference>
<feature type="compositionally biased region" description="Low complexity" evidence="1">
    <location>
        <begin position="144"/>
        <end position="155"/>
    </location>
</feature>
<dbReference type="eggNOG" id="COG3456">
    <property type="taxonomic scope" value="Bacteria"/>
</dbReference>
<evidence type="ECO:0000259" key="2">
    <source>
        <dbReference type="PROSITE" id="PS50006"/>
    </source>
</evidence>
<feature type="compositionally biased region" description="Pro residues" evidence="1">
    <location>
        <begin position="193"/>
        <end position="204"/>
    </location>
</feature>
<evidence type="ECO:0000313" key="4">
    <source>
        <dbReference type="Proteomes" id="UP000018851"/>
    </source>
</evidence>
<dbReference type="eggNOG" id="COG1716">
    <property type="taxonomic scope" value="Bacteria"/>
</dbReference>
<feature type="compositionally biased region" description="Low complexity" evidence="1">
    <location>
        <begin position="234"/>
        <end position="254"/>
    </location>
</feature>